<comment type="catalytic activity">
    <reaction evidence="5 6">
        <text>4 porphobilinogen + H2O = hydroxymethylbilane + 4 NH4(+)</text>
        <dbReference type="Rhea" id="RHEA:13185"/>
        <dbReference type="ChEBI" id="CHEBI:15377"/>
        <dbReference type="ChEBI" id="CHEBI:28938"/>
        <dbReference type="ChEBI" id="CHEBI:57845"/>
        <dbReference type="ChEBI" id="CHEBI:58126"/>
        <dbReference type="EC" id="2.5.1.61"/>
    </reaction>
</comment>
<comment type="subunit">
    <text evidence="6">Monomer.</text>
</comment>
<dbReference type="PANTHER" id="PTHR11557:SF0">
    <property type="entry name" value="PORPHOBILINOGEN DEAMINASE"/>
    <property type="match status" value="1"/>
</dbReference>
<keyword evidence="3 6" id="KW-0808">Transferase</keyword>
<sequence length="298" mass="33745">MRQLKVGTRKSPLALRQTQIVVKLLKELCPQLVIEVVGLSTKGDRLQQVPLTQIGGKGVFVKEVEYQLQQKNIDFAVHSLKDMPANLPADLILAATPKRALPWDCLILKDAADLYSKDELVIGTSSIRRAKQLEMYYPHMRFVPIRGKIETRLDKMVKENMDGTVLACAGLERMDYFDRLPDYQILTPEICVPAIGQGILGVECRKEDQELFELLSKITDEETHMAALAERFYLRQMNGNCDIPIGAFAKRQGENWVFYAFLAENMDSQGRQIQLIGSDPLLLAKQAVQQLLPQRPFC</sequence>
<evidence type="ECO:0000256" key="3">
    <source>
        <dbReference type="ARBA" id="ARBA00022679"/>
    </source>
</evidence>
<dbReference type="Proteomes" id="UP000664495">
    <property type="component" value="Unassembled WGS sequence"/>
</dbReference>
<dbReference type="Gene3D" id="3.40.190.10">
    <property type="entry name" value="Periplasmic binding protein-like II"/>
    <property type="match status" value="2"/>
</dbReference>
<reference evidence="9 10" key="1">
    <citation type="submission" date="2021-03" db="EMBL/GenBank/DDBJ databases">
        <title>Enterococcal diversity collection.</title>
        <authorList>
            <person name="Gilmore M.S."/>
            <person name="Schwartzman J."/>
            <person name="Van Tyne D."/>
            <person name="Martin M."/>
            <person name="Earl A.M."/>
            <person name="Manson A.L."/>
            <person name="Straub T."/>
            <person name="Salamzade R."/>
            <person name="Saavedra J."/>
            <person name="Lebreton F."/>
            <person name="Prichula J."/>
            <person name="Schaufler K."/>
            <person name="Gaca A."/>
            <person name="Sgardioli B."/>
            <person name="Wagenaar J."/>
            <person name="Strong T."/>
        </authorList>
    </citation>
    <scope>NUCLEOTIDE SEQUENCE [LARGE SCALE GENOMIC DNA]</scope>
    <source>
        <strain evidence="9 10">MJM16</strain>
    </source>
</reference>
<evidence type="ECO:0000313" key="9">
    <source>
        <dbReference type="EMBL" id="MBO0451241.1"/>
    </source>
</evidence>
<dbReference type="HAMAP" id="MF_00260">
    <property type="entry name" value="Porphobil_deam"/>
    <property type="match status" value="1"/>
</dbReference>
<keyword evidence="10" id="KW-1185">Reference proteome</keyword>
<evidence type="ECO:0000256" key="2">
    <source>
        <dbReference type="ARBA" id="ARBA00005638"/>
    </source>
</evidence>
<dbReference type="SUPFAM" id="SSF53850">
    <property type="entry name" value="Periplasmic binding protein-like II"/>
    <property type="match status" value="1"/>
</dbReference>
<dbReference type="CDD" id="cd13647">
    <property type="entry name" value="PBP2_PBGD_2"/>
    <property type="match status" value="1"/>
</dbReference>
<evidence type="ECO:0000256" key="6">
    <source>
        <dbReference type="HAMAP-Rule" id="MF_00260"/>
    </source>
</evidence>
<evidence type="ECO:0000259" key="7">
    <source>
        <dbReference type="Pfam" id="PF01379"/>
    </source>
</evidence>
<keyword evidence="4 6" id="KW-0627">Porphyrin biosynthesis</keyword>
<evidence type="ECO:0000259" key="8">
    <source>
        <dbReference type="Pfam" id="PF03900"/>
    </source>
</evidence>
<comment type="function">
    <text evidence="1 6">Tetrapolymerization of the monopyrrole PBG into the hydroxymethylbilane pre-uroporphyrinogen in several discrete steps.</text>
</comment>
<dbReference type="Pfam" id="PF01379">
    <property type="entry name" value="Porphobil_deam"/>
    <property type="match status" value="1"/>
</dbReference>
<evidence type="ECO:0000256" key="1">
    <source>
        <dbReference type="ARBA" id="ARBA00002869"/>
    </source>
</evidence>
<dbReference type="SUPFAM" id="SSF54782">
    <property type="entry name" value="Porphobilinogen deaminase (hydroxymethylbilane synthase), C-terminal domain"/>
    <property type="match status" value="1"/>
</dbReference>
<accession>A0ABS3HCS1</accession>
<dbReference type="EC" id="2.5.1.61" evidence="6"/>
<name>A0ABS3HCS1_9ENTE</name>
<dbReference type="PANTHER" id="PTHR11557">
    <property type="entry name" value="PORPHOBILINOGEN DEAMINASE"/>
    <property type="match status" value="1"/>
</dbReference>
<dbReference type="Pfam" id="PF03900">
    <property type="entry name" value="Porphobil_deamC"/>
    <property type="match status" value="1"/>
</dbReference>
<evidence type="ECO:0000313" key="10">
    <source>
        <dbReference type="Proteomes" id="UP000664495"/>
    </source>
</evidence>
<dbReference type="NCBIfam" id="TIGR00212">
    <property type="entry name" value="hemC"/>
    <property type="match status" value="1"/>
</dbReference>
<feature type="domain" description="Porphobilinogen deaminase N-terminal" evidence="7">
    <location>
        <begin position="4"/>
        <end position="211"/>
    </location>
</feature>
<dbReference type="EMBL" id="JAFLVR010000007">
    <property type="protein sequence ID" value="MBO0451241.1"/>
    <property type="molecule type" value="Genomic_DNA"/>
</dbReference>
<dbReference type="InterPro" id="IPR022417">
    <property type="entry name" value="Porphobilin_deaminase_N"/>
</dbReference>
<dbReference type="InterPro" id="IPR022418">
    <property type="entry name" value="Porphobilinogen_deaminase_C"/>
</dbReference>
<comment type="miscellaneous">
    <text evidence="6">The porphobilinogen subunits are added to the dipyrromethane group.</text>
</comment>
<proteinExistence type="inferred from homology"/>
<evidence type="ECO:0000256" key="4">
    <source>
        <dbReference type="ARBA" id="ARBA00023244"/>
    </source>
</evidence>
<dbReference type="GO" id="GO:0004418">
    <property type="term" value="F:hydroxymethylbilane synthase activity"/>
    <property type="evidence" value="ECO:0007669"/>
    <property type="project" value="UniProtKB-EC"/>
</dbReference>
<dbReference type="RefSeq" id="WP_207107059.1">
    <property type="nucleotide sequence ID" value="NZ_JAFLVR010000007.1"/>
</dbReference>
<organism evidence="9 10">
    <name type="scientific">Candidatus Enterococcus murrayae</name>
    <dbReference type="NCBI Taxonomy" id="2815321"/>
    <lineage>
        <taxon>Bacteria</taxon>
        <taxon>Bacillati</taxon>
        <taxon>Bacillota</taxon>
        <taxon>Bacilli</taxon>
        <taxon>Lactobacillales</taxon>
        <taxon>Enterococcaceae</taxon>
        <taxon>Enterococcus</taxon>
    </lineage>
</organism>
<evidence type="ECO:0000256" key="5">
    <source>
        <dbReference type="ARBA" id="ARBA00048169"/>
    </source>
</evidence>
<dbReference type="Gene3D" id="3.30.160.40">
    <property type="entry name" value="Porphobilinogen deaminase, C-terminal domain"/>
    <property type="match status" value="1"/>
</dbReference>
<dbReference type="PIRSF" id="PIRSF001438">
    <property type="entry name" value="4pyrrol_synth_OHMeBilane_synth"/>
    <property type="match status" value="1"/>
</dbReference>
<dbReference type="PRINTS" id="PR00151">
    <property type="entry name" value="PORPHBDMNASE"/>
</dbReference>
<dbReference type="InterPro" id="IPR000860">
    <property type="entry name" value="HemC"/>
</dbReference>
<feature type="modified residue" description="S-(dipyrrolylmethanemethyl)cysteine" evidence="6">
    <location>
        <position position="241"/>
    </location>
</feature>
<gene>
    <name evidence="6 9" type="primary">hemC</name>
    <name evidence="9" type="ORF">JZO85_03120</name>
</gene>
<protein>
    <recommendedName>
        <fullName evidence="6">Porphobilinogen deaminase</fullName>
        <shortName evidence="6">PBG</shortName>
        <ecNumber evidence="6">2.5.1.61</ecNumber>
    </recommendedName>
    <alternativeName>
        <fullName evidence="6">Hydroxymethylbilane synthase</fullName>
        <shortName evidence="6">HMBS</shortName>
    </alternativeName>
    <alternativeName>
        <fullName evidence="6">Pre-uroporphyrinogen synthase</fullName>
    </alternativeName>
</protein>
<comment type="caution">
    <text evidence="9">The sequence shown here is derived from an EMBL/GenBank/DDBJ whole genome shotgun (WGS) entry which is preliminary data.</text>
</comment>
<comment type="similarity">
    <text evidence="2 6">Belongs to the HMBS family.</text>
</comment>
<feature type="domain" description="Porphobilinogen deaminase C-terminal" evidence="8">
    <location>
        <begin position="226"/>
        <end position="274"/>
    </location>
</feature>
<dbReference type="InterPro" id="IPR036803">
    <property type="entry name" value="Porphobilinogen_deaminase_C_sf"/>
</dbReference>
<comment type="cofactor">
    <cofactor evidence="6">
        <name>dipyrromethane</name>
        <dbReference type="ChEBI" id="CHEBI:60342"/>
    </cofactor>
    <text evidence="6">Binds 1 dipyrromethane group covalently.</text>
</comment>